<proteinExistence type="predicted"/>
<organism evidence="1 2">
    <name type="scientific">Citrobacter phage CF1 ERZ-2017</name>
    <dbReference type="NCBI Taxonomy" id="2267236"/>
    <lineage>
        <taxon>Viruses</taxon>
        <taxon>Duplodnaviria</taxon>
        <taxon>Heunggongvirae</taxon>
        <taxon>Uroviricota</taxon>
        <taxon>Caudoviricetes</taxon>
        <taxon>Pantevenvirales</taxon>
        <taxon>Straboviridae</taxon>
        <taxon>Tevenvirinae</taxon>
        <taxon>Moonvirus</taxon>
        <taxon>Moonvirus cf1</taxon>
    </lineage>
</organism>
<dbReference type="EMBL" id="MG250484">
    <property type="protein sequence ID" value="AUE22904.1"/>
    <property type="molecule type" value="Genomic_DNA"/>
</dbReference>
<evidence type="ECO:0000313" key="2">
    <source>
        <dbReference type="Proteomes" id="UP000240395"/>
    </source>
</evidence>
<gene>
    <name evidence="1" type="ORF">Cf1_00031</name>
</gene>
<protein>
    <submittedName>
        <fullName evidence="1">Uncharacterized protein</fullName>
    </submittedName>
</protein>
<reference evidence="1 2" key="1">
    <citation type="submission" date="2017-10" db="EMBL/GenBank/DDBJ databases">
        <title>Antibacterial composition for extension of chilled fish shelf life and decreasing of risk of food-borne infections, bacteriophage strains for its preparation.</title>
        <authorList>
            <person name="Zulkarneev E.R."/>
            <person name="Aleshkin A.V."/>
            <person name="Rubalsky O.V."/>
            <person name="Kiseleva I.A."/>
            <person name="Rubalskii E.O."/>
            <person name="Lebedev S.N."/>
        </authorList>
    </citation>
    <scope>NUCLEOTIDE SEQUENCE [LARGE SCALE GENOMIC DNA]</scope>
</reference>
<keyword evidence="2" id="KW-1185">Reference proteome</keyword>
<accession>A0A2H4YFX1</accession>
<evidence type="ECO:0000313" key="1">
    <source>
        <dbReference type="EMBL" id="AUE22904.1"/>
    </source>
</evidence>
<sequence length="59" mass="6911">MDYTIYEKDGVLCSIPNGEDISMNNILIAQGFRPFRSKITPCENEKELYEFLDEFHGDY</sequence>
<dbReference type="Proteomes" id="UP000240395">
    <property type="component" value="Segment"/>
</dbReference>
<name>A0A2H4YFX1_9CAUD</name>